<gene>
    <name evidence="1" type="ORF">S01H4_39901</name>
</gene>
<dbReference type="EMBL" id="BART01021671">
    <property type="protein sequence ID" value="GAH03001.1"/>
    <property type="molecule type" value="Genomic_DNA"/>
</dbReference>
<accession>X1C4N3</accession>
<organism evidence="1">
    <name type="scientific">marine sediment metagenome</name>
    <dbReference type="NCBI Taxonomy" id="412755"/>
    <lineage>
        <taxon>unclassified sequences</taxon>
        <taxon>metagenomes</taxon>
        <taxon>ecological metagenomes</taxon>
    </lineage>
</organism>
<feature type="non-terminal residue" evidence="1">
    <location>
        <position position="289"/>
    </location>
</feature>
<sequence>ADYFFGNGSQLTGISTSETDPLWTANYSAYNSSWTTTDSEIWNVAGNGTLMFSADWNATNTSYYLRTNPFGFYNVTIFDYNDYLLSADWNATNTSYYLRTNPFGFYNSTIFDYNDYLLSADWNATNTSYYLRTNPFGFYNVTSFPDNYLLNTGDNATGDYNFDDNTLIIDSVNHYIGIRKTPGQRLDIDGNIALNSGNYIYLHDNTDTNWKFGKNVTTHDIEMFGSGHSLRSFRIYGGASANIDLFNVNLLSGNVGLGTATPDQKVHIFAGSAGDVTGSAYTDLVIENS</sequence>
<dbReference type="AlphaFoldDB" id="X1C4N3"/>
<protein>
    <submittedName>
        <fullName evidence="1">Uncharacterized protein</fullName>
    </submittedName>
</protein>
<feature type="non-terminal residue" evidence="1">
    <location>
        <position position="1"/>
    </location>
</feature>
<name>X1C4N3_9ZZZZ</name>
<comment type="caution">
    <text evidence="1">The sequence shown here is derived from an EMBL/GenBank/DDBJ whole genome shotgun (WGS) entry which is preliminary data.</text>
</comment>
<evidence type="ECO:0000313" key="1">
    <source>
        <dbReference type="EMBL" id="GAH03001.1"/>
    </source>
</evidence>
<proteinExistence type="predicted"/>
<reference evidence="1" key="1">
    <citation type="journal article" date="2014" name="Front. Microbiol.">
        <title>High frequency of phylogenetically diverse reductive dehalogenase-homologous genes in deep subseafloor sedimentary metagenomes.</title>
        <authorList>
            <person name="Kawai M."/>
            <person name="Futagami T."/>
            <person name="Toyoda A."/>
            <person name="Takaki Y."/>
            <person name="Nishi S."/>
            <person name="Hori S."/>
            <person name="Arai W."/>
            <person name="Tsubouchi T."/>
            <person name="Morono Y."/>
            <person name="Uchiyama I."/>
            <person name="Ito T."/>
            <person name="Fujiyama A."/>
            <person name="Inagaki F."/>
            <person name="Takami H."/>
        </authorList>
    </citation>
    <scope>NUCLEOTIDE SEQUENCE</scope>
    <source>
        <strain evidence="1">Expedition CK06-06</strain>
    </source>
</reference>